<evidence type="ECO:0000313" key="5">
    <source>
        <dbReference type="Proteomes" id="UP000004030"/>
    </source>
</evidence>
<dbReference type="STRING" id="1088721.JI59_08420"/>
<dbReference type="InterPro" id="IPR020843">
    <property type="entry name" value="ER"/>
</dbReference>
<keyword evidence="5" id="KW-1185">Reference proteome</keyword>
<protein>
    <recommendedName>
        <fullName evidence="3">Enoyl reductase (ER) domain-containing protein</fullName>
    </recommendedName>
</protein>
<dbReference type="InterPro" id="IPR011032">
    <property type="entry name" value="GroES-like_sf"/>
</dbReference>
<dbReference type="PANTHER" id="PTHR48106">
    <property type="entry name" value="QUINONE OXIDOREDUCTASE PIG3-RELATED"/>
    <property type="match status" value="1"/>
</dbReference>
<dbReference type="Gene3D" id="3.40.50.720">
    <property type="entry name" value="NAD(P)-binding Rossmann-like Domain"/>
    <property type="match status" value="1"/>
</dbReference>
<feature type="domain" description="Enoyl reductase (ER)" evidence="3">
    <location>
        <begin position="29"/>
        <end position="357"/>
    </location>
</feature>
<organism evidence="4 5">
    <name type="scientific">Novosphingobium pentaromativorans US6-1</name>
    <dbReference type="NCBI Taxonomy" id="1088721"/>
    <lineage>
        <taxon>Bacteria</taxon>
        <taxon>Pseudomonadati</taxon>
        <taxon>Pseudomonadota</taxon>
        <taxon>Alphaproteobacteria</taxon>
        <taxon>Sphingomonadales</taxon>
        <taxon>Sphingomonadaceae</taxon>
        <taxon>Novosphingobium</taxon>
    </lineage>
</organism>
<sequence length="361" mass="38608">MHEVRIKTFENWEKTKVSGYQRIIARSFGGPEVLEIEDMAALPEPGEGEVRLRVEAAGVGFTDTILRRGRYVAYKGGLPLIPGYDSVGIVEAVGAGVSESWMGKRVADMPVSGSYSQVLIRPAETLVPVPGGVAPEAAVEVPLMWVTAWQMLTRCVDLSAGDAVLVVGASGSTGRALVQLSRHLGLRVVGTASAGKLDLVKSLGADPIDYRSDDLANAIRQASGGGVAAAFDAISAESWQTSWDSLAKGGRLVAYGFQEFIDGEKPAEEAMKSQKLLTVEWPAQGQRDGTGRDTVFYNIQERRESHPEDYMEDAKHLLGLIASGKVVPPPAETLPLSAAAEAHRRIASGDSERRMVLQPNG</sequence>
<dbReference type="InterPro" id="IPR013154">
    <property type="entry name" value="ADH-like_N"/>
</dbReference>
<dbReference type="InterPro" id="IPR036291">
    <property type="entry name" value="NAD(P)-bd_dom_sf"/>
</dbReference>
<accession>G6EDB3</accession>
<dbReference type="Pfam" id="PF08240">
    <property type="entry name" value="ADH_N"/>
    <property type="match status" value="1"/>
</dbReference>
<dbReference type="PATRIC" id="fig|1088721.3.peg.2311"/>
<name>G6EDB3_9SPHN</name>
<dbReference type="PANTHER" id="PTHR48106:SF18">
    <property type="entry name" value="QUINONE OXIDOREDUCTASE PIG3"/>
    <property type="match status" value="1"/>
</dbReference>
<keyword evidence="2" id="KW-0560">Oxidoreductase</keyword>
<dbReference type="Pfam" id="PF13602">
    <property type="entry name" value="ADH_zinc_N_2"/>
    <property type="match status" value="1"/>
</dbReference>
<evidence type="ECO:0000256" key="2">
    <source>
        <dbReference type="ARBA" id="ARBA00023002"/>
    </source>
</evidence>
<dbReference type="Proteomes" id="UP000004030">
    <property type="component" value="Unassembled WGS sequence"/>
</dbReference>
<dbReference type="EMBL" id="AGFM01000033">
    <property type="protein sequence ID" value="EHJ60712.1"/>
    <property type="molecule type" value="Genomic_DNA"/>
</dbReference>
<dbReference type="Gene3D" id="3.90.180.10">
    <property type="entry name" value="Medium-chain alcohol dehydrogenases, catalytic domain"/>
    <property type="match status" value="1"/>
</dbReference>
<evidence type="ECO:0000259" key="3">
    <source>
        <dbReference type="SMART" id="SM00829"/>
    </source>
</evidence>
<dbReference type="SUPFAM" id="SSF50129">
    <property type="entry name" value="GroES-like"/>
    <property type="match status" value="1"/>
</dbReference>
<dbReference type="AlphaFoldDB" id="G6EDB3"/>
<evidence type="ECO:0000313" key="4">
    <source>
        <dbReference type="EMBL" id="EHJ60712.1"/>
    </source>
</evidence>
<dbReference type="GO" id="GO:0016651">
    <property type="term" value="F:oxidoreductase activity, acting on NAD(P)H"/>
    <property type="evidence" value="ECO:0007669"/>
    <property type="project" value="TreeGrafter"/>
</dbReference>
<comment type="caution">
    <text evidence="4">The sequence shown here is derived from an EMBL/GenBank/DDBJ whole genome shotgun (WGS) entry which is preliminary data.</text>
</comment>
<reference evidence="4 5" key="1">
    <citation type="journal article" date="2012" name="J. Bacteriol.">
        <title>Genome sequence of benzo(a)pyrene-degrading bacterium Novosphingobium pentaromativorans US6-1.</title>
        <authorList>
            <person name="Luo Y.R."/>
            <person name="Kang S.G."/>
            <person name="Kim S.J."/>
            <person name="Kim M.R."/>
            <person name="Li N."/>
            <person name="Lee J.H."/>
            <person name="Kwon K.K."/>
        </authorList>
    </citation>
    <scope>NUCLEOTIDE SEQUENCE [LARGE SCALE GENOMIC DNA]</scope>
    <source>
        <strain evidence="4 5">US6-1</strain>
    </source>
</reference>
<keyword evidence="1" id="KW-0521">NADP</keyword>
<proteinExistence type="predicted"/>
<dbReference type="GO" id="GO:0070402">
    <property type="term" value="F:NADPH binding"/>
    <property type="evidence" value="ECO:0007669"/>
    <property type="project" value="TreeGrafter"/>
</dbReference>
<evidence type="ECO:0000256" key="1">
    <source>
        <dbReference type="ARBA" id="ARBA00022857"/>
    </source>
</evidence>
<dbReference type="SUPFAM" id="SSF51735">
    <property type="entry name" value="NAD(P)-binding Rossmann-fold domains"/>
    <property type="match status" value="1"/>
</dbReference>
<gene>
    <name evidence="4" type="ORF">NSU_2334</name>
</gene>
<dbReference type="eggNOG" id="COG0604">
    <property type="taxonomic scope" value="Bacteria"/>
</dbReference>
<dbReference type="SMART" id="SM00829">
    <property type="entry name" value="PKS_ER"/>
    <property type="match status" value="1"/>
</dbReference>